<evidence type="ECO:0000313" key="1">
    <source>
        <dbReference type="EMBL" id="KHJ53112.1"/>
    </source>
</evidence>
<gene>
    <name evidence="1" type="ORF">LA66_19030</name>
</gene>
<organism evidence="1 2">
    <name type="scientific">Aureimonas altamirensis</name>
    <dbReference type="NCBI Taxonomy" id="370622"/>
    <lineage>
        <taxon>Bacteria</taxon>
        <taxon>Pseudomonadati</taxon>
        <taxon>Pseudomonadota</taxon>
        <taxon>Alphaproteobacteria</taxon>
        <taxon>Hyphomicrobiales</taxon>
        <taxon>Aurantimonadaceae</taxon>
        <taxon>Aureimonas</taxon>
    </lineage>
</organism>
<accession>A0A0B1Q278</accession>
<name>A0A0B1Q278_9HYPH</name>
<protein>
    <recommendedName>
        <fullName evidence="3">DUF4365 domain-containing protein</fullName>
    </recommendedName>
</protein>
<evidence type="ECO:0000313" key="2">
    <source>
        <dbReference type="Proteomes" id="UP000030826"/>
    </source>
</evidence>
<evidence type="ECO:0008006" key="3">
    <source>
        <dbReference type="Google" id="ProtNLM"/>
    </source>
</evidence>
<dbReference type="OrthoDB" id="6878627at2"/>
<dbReference type="EMBL" id="JRFJ01000007">
    <property type="protein sequence ID" value="KHJ53112.1"/>
    <property type="molecule type" value="Genomic_DNA"/>
</dbReference>
<sequence length="503" mass="57348">MTRLPTYAERFFATQVSDHDGVCHKAEEDVNGWDYVVELPNAPHVGPADSQPPHDRAFVQVKSVTGTKTSVKVRLSNLRKSAQDHNPWFIVLIKKVDGKPVLYIRHFWKEIIERSLISIRTAETEGAALNKRTMAVSFGPNDLMQGDLVSWMQERILEVGDYLLEKRRLYQELGYESGYGQARMLFTDHTQEEIVTEFLGLGSGLRVSKFDYVPERFAIPDYSRKISENEGKVHITPQPQGTCEVRFRSSPTDRPFKLTGTLYAVSIVPDGPVRVSAPPVELLFQSNKVDLNMSIKLGEKMPLDHWHTYSKLKVLSLNGPLHVELWRENRKFDASILIDRDTGRHMDWEAIYSLSKAIKTIADDRQIGELSFSLPDINEHINDLGYLFQGVAPSLRFECDAEAPLEPSVTSLVYYSVAKLTEWTFGHIVQRKVLQDTVKDDRRRITAGQSELLETYALKNASSEEIEMIDADYNRLLHSLEEREHPLGFGELRTYIRALQSLG</sequence>
<dbReference type="AlphaFoldDB" id="A0A0B1Q278"/>
<proteinExistence type="predicted"/>
<comment type="caution">
    <text evidence="1">The sequence shown here is derived from an EMBL/GenBank/DDBJ whole genome shotgun (WGS) entry which is preliminary data.</text>
</comment>
<reference evidence="1 2" key="1">
    <citation type="submission" date="2014-09" db="EMBL/GenBank/DDBJ databases">
        <title>Isolation and characterization of Aurantimonas altamirensis ON-56566 from clinical sample following a dog bite.</title>
        <authorList>
            <person name="Eshaghi A."/>
            <person name="Li A."/>
            <person name="Shahinas D."/>
            <person name="Bahn P."/>
            <person name="Kus J.V."/>
            <person name="Patel S.N."/>
        </authorList>
    </citation>
    <scope>NUCLEOTIDE SEQUENCE [LARGE SCALE GENOMIC DNA]</scope>
    <source>
        <strain evidence="1 2">ON-56566</strain>
    </source>
</reference>
<dbReference type="RefSeq" id="WP_039195720.1">
    <property type="nucleotide sequence ID" value="NZ_JRFJ01000007.1"/>
</dbReference>
<dbReference type="Proteomes" id="UP000030826">
    <property type="component" value="Unassembled WGS sequence"/>
</dbReference>